<reference evidence="2" key="1">
    <citation type="journal article" date="2023" name="Nat. Plants">
        <title>Single-cell RNA sequencing provides a high-resolution roadmap for understanding the multicellular compartmentation of specialized metabolism.</title>
        <authorList>
            <person name="Sun S."/>
            <person name="Shen X."/>
            <person name="Li Y."/>
            <person name="Li Y."/>
            <person name="Wang S."/>
            <person name="Li R."/>
            <person name="Zhang H."/>
            <person name="Shen G."/>
            <person name="Guo B."/>
            <person name="Wei J."/>
            <person name="Xu J."/>
            <person name="St-Pierre B."/>
            <person name="Chen S."/>
            <person name="Sun C."/>
        </authorList>
    </citation>
    <scope>NUCLEOTIDE SEQUENCE [LARGE SCALE GENOMIC DNA]</scope>
</reference>
<evidence type="ECO:0000313" key="2">
    <source>
        <dbReference type="Proteomes" id="UP001060085"/>
    </source>
</evidence>
<sequence length="178" mass="19797">METANAQLSEMNTSLIEINKRLIDECIVDGGRIESLNEAPAQAQLEIAKHIEEDENVNDQEAPSRGGSQEEPTEESREDQNQNILDPIATGTDKGGMSEADKSVTNIQKGVSEKPANDVDKDHEDSNTERFRKNILDTQSMNVWESADLMGRLTMELLGNEHAPSHNVFGERPMIEHI</sequence>
<accession>A0ACB9ZT19</accession>
<evidence type="ECO:0000313" key="1">
    <source>
        <dbReference type="EMBL" id="KAI5650234.1"/>
    </source>
</evidence>
<gene>
    <name evidence="1" type="ORF">M9H77_36239</name>
</gene>
<keyword evidence="2" id="KW-1185">Reference proteome</keyword>
<dbReference type="EMBL" id="CM044708">
    <property type="protein sequence ID" value="KAI5650234.1"/>
    <property type="molecule type" value="Genomic_DNA"/>
</dbReference>
<dbReference type="Proteomes" id="UP001060085">
    <property type="component" value="Linkage Group LG08"/>
</dbReference>
<comment type="caution">
    <text evidence="1">The sequence shown here is derived from an EMBL/GenBank/DDBJ whole genome shotgun (WGS) entry which is preliminary data.</text>
</comment>
<name>A0ACB9ZT19_CATRO</name>
<protein>
    <submittedName>
        <fullName evidence="1">Uncharacterized protein</fullName>
    </submittedName>
</protein>
<organism evidence="1 2">
    <name type="scientific">Catharanthus roseus</name>
    <name type="common">Madagascar periwinkle</name>
    <name type="synonym">Vinca rosea</name>
    <dbReference type="NCBI Taxonomy" id="4058"/>
    <lineage>
        <taxon>Eukaryota</taxon>
        <taxon>Viridiplantae</taxon>
        <taxon>Streptophyta</taxon>
        <taxon>Embryophyta</taxon>
        <taxon>Tracheophyta</taxon>
        <taxon>Spermatophyta</taxon>
        <taxon>Magnoliopsida</taxon>
        <taxon>eudicotyledons</taxon>
        <taxon>Gunneridae</taxon>
        <taxon>Pentapetalae</taxon>
        <taxon>asterids</taxon>
        <taxon>lamiids</taxon>
        <taxon>Gentianales</taxon>
        <taxon>Apocynaceae</taxon>
        <taxon>Rauvolfioideae</taxon>
        <taxon>Vinceae</taxon>
        <taxon>Catharanthinae</taxon>
        <taxon>Catharanthus</taxon>
    </lineage>
</organism>
<proteinExistence type="predicted"/>